<feature type="transmembrane region" description="Helical" evidence="13">
    <location>
        <begin position="205"/>
        <end position="228"/>
    </location>
</feature>
<dbReference type="OrthoDB" id="1741594at2759"/>
<keyword evidence="15" id="KW-1185">Reference proteome</keyword>
<dbReference type="GO" id="GO:0005789">
    <property type="term" value="C:endoplasmic reticulum membrane"/>
    <property type="evidence" value="ECO:0007669"/>
    <property type="project" value="UniProtKB-SubCell"/>
</dbReference>
<evidence type="ECO:0000256" key="9">
    <source>
        <dbReference type="ARBA" id="ARBA00022824"/>
    </source>
</evidence>
<dbReference type="AlphaFoldDB" id="A0A507BV00"/>
<comment type="caution">
    <text evidence="14">The sequence shown here is derived from an EMBL/GenBank/DDBJ whole genome shotgun (WGS) entry which is preliminary data.</text>
</comment>
<dbReference type="Pfam" id="PF05007">
    <property type="entry name" value="Mannosyl_trans"/>
    <property type="match status" value="1"/>
</dbReference>
<dbReference type="GO" id="GO:0004376">
    <property type="term" value="F:GPI mannosyltransferase activity"/>
    <property type="evidence" value="ECO:0007669"/>
    <property type="project" value="InterPro"/>
</dbReference>
<feature type="transmembrane region" description="Helical" evidence="13">
    <location>
        <begin position="287"/>
        <end position="306"/>
    </location>
</feature>
<keyword evidence="5 13" id="KW-0337">GPI-anchor biosynthesis</keyword>
<dbReference type="GO" id="GO:0006506">
    <property type="term" value="P:GPI anchor biosynthetic process"/>
    <property type="evidence" value="ECO:0007669"/>
    <property type="project" value="UniProtKB-UniPathway"/>
</dbReference>
<comment type="caution">
    <text evidence="13">Lacks conserved residue(s) required for the propagation of feature annotation.</text>
</comment>
<dbReference type="GO" id="GO:1990529">
    <property type="term" value="C:glycosylphosphatidylinositol-mannosyltransferase I complex"/>
    <property type="evidence" value="ECO:0007669"/>
    <property type="project" value="TreeGrafter"/>
</dbReference>
<dbReference type="GeneID" id="42006509"/>
<evidence type="ECO:0000313" key="15">
    <source>
        <dbReference type="Proteomes" id="UP000319731"/>
    </source>
</evidence>
<evidence type="ECO:0000256" key="12">
    <source>
        <dbReference type="ARBA" id="ARBA00025399"/>
    </source>
</evidence>
<dbReference type="STRING" id="1806994.A0A507BV00"/>
<evidence type="ECO:0000256" key="8">
    <source>
        <dbReference type="ARBA" id="ARBA00022692"/>
    </source>
</evidence>
<dbReference type="InterPro" id="IPR007704">
    <property type="entry name" value="PIG-M"/>
</dbReference>
<dbReference type="EC" id="2.4.1.-" evidence="13"/>
<evidence type="ECO:0000256" key="6">
    <source>
        <dbReference type="ARBA" id="ARBA00022676"/>
    </source>
</evidence>
<evidence type="ECO:0000256" key="2">
    <source>
        <dbReference type="ARBA" id="ARBA00004687"/>
    </source>
</evidence>
<keyword evidence="9 13" id="KW-0256">Endoplasmic reticulum</keyword>
<proteinExistence type="inferred from homology"/>
<gene>
    <name evidence="14" type="ORF">SmJEL517_g05286</name>
</gene>
<protein>
    <recommendedName>
        <fullName evidence="4 13">GPI mannosyltransferase 1</fullName>
        <ecNumber evidence="13">2.4.1.-</ecNumber>
    </recommendedName>
    <alternativeName>
        <fullName evidence="13">GPI mannosyltransferase I</fullName>
    </alternativeName>
</protein>
<evidence type="ECO:0000256" key="5">
    <source>
        <dbReference type="ARBA" id="ARBA00022502"/>
    </source>
</evidence>
<reference evidence="14 15" key="1">
    <citation type="journal article" date="2019" name="Sci. Rep.">
        <title>Comparative genomics of chytrid fungi reveal insights into the obligate biotrophic and pathogenic lifestyle of Synchytrium endobioticum.</title>
        <authorList>
            <person name="van de Vossenberg B.T.L.H."/>
            <person name="Warris S."/>
            <person name="Nguyen H.D.T."/>
            <person name="van Gent-Pelzer M.P.E."/>
            <person name="Joly D.L."/>
            <person name="van de Geest H.C."/>
            <person name="Bonants P.J.M."/>
            <person name="Smith D.S."/>
            <person name="Levesque C.A."/>
            <person name="van der Lee T.A.J."/>
        </authorList>
    </citation>
    <scope>NUCLEOTIDE SEQUENCE [LARGE SCALE GENOMIC DNA]</scope>
    <source>
        <strain evidence="14 15">JEL517</strain>
    </source>
</reference>
<comment type="function">
    <text evidence="12 13">Mannosyltransferase involved in glycosylphosphatidylinositol-anchor biosynthesis. Transfers the first alpha-1,4-mannose to GlcN-acyl-PI during GPI precursor assembly. Required for cell wall integrity.</text>
</comment>
<evidence type="ECO:0000256" key="11">
    <source>
        <dbReference type="ARBA" id="ARBA00023136"/>
    </source>
</evidence>
<dbReference type="RefSeq" id="XP_031022799.1">
    <property type="nucleotide sequence ID" value="XM_031171212.1"/>
</dbReference>
<accession>A0A507BV00</accession>
<comment type="similarity">
    <text evidence="3 13">Belongs to the PIGM family.</text>
</comment>
<keyword evidence="7 13" id="KW-0808">Transferase</keyword>
<dbReference type="Proteomes" id="UP000319731">
    <property type="component" value="Unassembled WGS sequence"/>
</dbReference>
<comment type="pathway">
    <text evidence="2 13">Glycolipid biosynthesis; glycosylphosphatidylinositol-anchor biosynthesis.</text>
</comment>
<dbReference type="EMBL" id="QEAO01000046">
    <property type="protein sequence ID" value="TPX31352.1"/>
    <property type="molecule type" value="Genomic_DNA"/>
</dbReference>
<feature type="transmembrane region" description="Helical" evidence="13">
    <location>
        <begin position="7"/>
        <end position="25"/>
    </location>
</feature>
<dbReference type="GO" id="GO:0051751">
    <property type="term" value="F:alpha-1,4-mannosyltransferase activity"/>
    <property type="evidence" value="ECO:0007669"/>
    <property type="project" value="InterPro"/>
</dbReference>
<feature type="transmembrane region" description="Helical" evidence="13">
    <location>
        <begin position="367"/>
        <end position="384"/>
    </location>
</feature>
<evidence type="ECO:0000256" key="10">
    <source>
        <dbReference type="ARBA" id="ARBA00022989"/>
    </source>
</evidence>
<evidence type="ECO:0000256" key="7">
    <source>
        <dbReference type="ARBA" id="ARBA00022679"/>
    </source>
</evidence>
<feature type="transmembrane region" description="Helical" evidence="13">
    <location>
        <begin position="337"/>
        <end position="355"/>
    </location>
</feature>
<comment type="subcellular location">
    <subcellularLocation>
        <location evidence="1 13">Endoplasmic reticulum membrane</location>
        <topology evidence="1 13">Multi-pass membrane protein</topology>
    </subcellularLocation>
</comment>
<evidence type="ECO:0000313" key="14">
    <source>
        <dbReference type="EMBL" id="TPX31352.1"/>
    </source>
</evidence>
<dbReference type="PANTHER" id="PTHR12886">
    <property type="entry name" value="PIG-M MANNOSYLTRANSFERASE"/>
    <property type="match status" value="1"/>
</dbReference>
<name>A0A507BV00_9FUNG</name>
<dbReference type="UniPathway" id="UPA00196"/>
<evidence type="ECO:0000256" key="13">
    <source>
        <dbReference type="RuleBase" id="RU365064"/>
    </source>
</evidence>
<organism evidence="14 15">
    <name type="scientific">Synchytrium microbalum</name>
    <dbReference type="NCBI Taxonomy" id="1806994"/>
    <lineage>
        <taxon>Eukaryota</taxon>
        <taxon>Fungi</taxon>
        <taxon>Fungi incertae sedis</taxon>
        <taxon>Chytridiomycota</taxon>
        <taxon>Chytridiomycota incertae sedis</taxon>
        <taxon>Chytridiomycetes</taxon>
        <taxon>Synchytriales</taxon>
        <taxon>Synchytriaceae</taxon>
        <taxon>Synchytrium</taxon>
    </lineage>
</organism>
<sequence>MSTTSKTLTFLPIVARIILLLYGIYQDSLPIPVKYTDVDYYVFTDAANLTSHGASPYIRSTYRYTPILSFLLLPGIWTGCHSWWGKAIFILGDIASTVLLSRICKSRGINQEQSQYWIAGIWSLNPFVATISTRGSSESLAVCLVLWAVYLSLVKRWKMSAVVLGVAIHFKIYPVIYGAPCLVSLKPDGAGVEGTWRDVMTLKRVQFVAICSGTFVLLSLAMYTVYGYPFIQESYLYHFTRQDHRHNFSVYFYSLYLTSSSHSPALWSRLVSFAPQLGLVAFLGFRYGHDLPFACFLQTFAFVMLNKVCTSQYFMWYLCFLPIILPTSSLAHSGMGLCMLVAWVLGQALWLNYAYQLEHLGRNTFRELWIAGCVFYIVNCWILYEFVQDGSTWTVPKAAVEKKKKKA</sequence>
<keyword evidence="6 13" id="KW-0328">Glycosyltransferase</keyword>
<keyword evidence="10 13" id="KW-1133">Transmembrane helix</keyword>
<evidence type="ECO:0000256" key="4">
    <source>
        <dbReference type="ARBA" id="ARBA00013797"/>
    </source>
</evidence>
<keyword evidence="11 13" id="KW-0472">Membrane</keyword>
<evidence type="ECO:0000256" key="1">
    <source>
        <dbReference type="ARBA" id="ARBA00004477"/>
    </source>
</evidence>
<dbReference type="PANTHER" id="PTHR12886:SF0">
    <property type="entry name" value="GPI MANNOSYLTRANSFERASE 1"/>
    <property type="match status" value="1"/>
</dbReference>
<keyword evidence="8 13" id="KW-0812">Transmembrane</keyword>
<evidence type="ECO:0000256" key="3">
    <source>
        <dbReference type="ARBA" id="ARBA00011071"/>
    </source>
</evidence>